<dbReference type="InterPro" id="IPR007795">
    <property type="entry name" value="T7SS_EccB"/>
</dbReference>
<dbReference type="Pfam" id="PF05108">
    <property type="entry name" value="T7SS_ESX1_EccB"/>
    <property type="match status" value="1"/>
</dbReference>
<evidence type="ECO:0000256" key="6">
    <source>
        <dbReference type="ARBA" id="ARBA00022801"/>
    </source>
</evidence>
<evidence type="ECO:0000256" key="5">
    <source>
        <dbReference type="ARBA" id="ARBA00022741"/>
    </source>
</evidence>
<keyword evidence="8" id="KW-1133">Transmembrane helix</keyword>
<dbReference type="Gene3D" id="2.40.50.910">
    <property type="entry name" value="Type VII secretion system EccB, repeat 3 domain"/>
    <property type="match status" value="1"/>
</dbReference>
<comment type="caution">
    <text evidence="11">The sequence shown here is derived from an EMBL/GenBank/DDBJ whole genome shotgun (WGS) entry which is preliminary data.</text>
</comment>
<feature type="region of interest" description="Disordered" evidence="10">
    <location>
        <begin position="1"/>
        <end position="25"/>
    </location>
</feature>
<keyword evidence="3" id="KW-1003">Cell membrane</keyword>
<evidence type="ECO:0000313" key="11">
    <source>
        <dbReference type="EMBL" id="MCD2193862.1"/>
    </source>
</evidence>
<accession>A0ABS8P6J5</accession>
<sequence length="483" mass="47878">MSAPTEPGSGSGPQGRRPATSGQVVAQRFTARRVASALVRRDPAPRVDPLRSHTRATVAGGFVAALALGAAAVLGVVDEPTDWRKASIVVAEHSGALAVVTHDPDDALIGVPNLASARLAAAALAGAPAPSDPVEIADDTLDAAPRARPVGIVDAPALPPADQPGPAVWSVCDTTAPDPSPGVAWTRPRTTTTVAGAAAAPGRPLAPGEGLVVVDRAGQNWLVHDGVRARLDVTRPAVVEALGLGGLLPRPASSGFLAALPEAPTITPPAIPGRGSPVPVDLAGERAGGVVRVVGPGRPDTYLLVLPDGVEVVPELLARLIRLDDPARAAVPIPTVSPAQVASPPLSRAVDASAFPDPAPVPLPPDRAPTACADLAGGAGAASVTVSTEPLPQATTLRQADGSGDRVDRVLLPGTGVAVRTVGAGAGALVVVSATGTVHGVPDAATADALGLGRTFSPAPQAIVGLLPSGPTLSVEAATRPLG</sequence>
<keyword evidence="9" id="KW-0472">Membrane</keyword>
<dbReference type="Gene3D" id="3.30.2390.20">
    <property type="entry name" value="Type VII secretion system EccB, repeat 1 domain"/>
    <property type="match status" value="1"/>
</dbReference>
<dbReference type="Proteomes" id="UP001199469">
    <property type="component" value="Unassembled WGS sequence"/>
</dbReference>
<evidence type="ECO:0000256" key="8">
    <source>
        <dbReference type="ARBA" id="ARBA00022989"/>
    </source>
</evidence>
<keyword evidence="7" id="KW-0067">ATP-binding</keyword>
<protein>
    <submittedName>
        <fullName evidence="11">Type VII secretion protein EccB</fullName>
    </submittedName>
</protein>
<evidence type="ECO:0000256" key="1">
    <source>
        <dbReference type="ARBA" id="ARBA00004162"/>
    </source>
</evidence>
<organism evidence="11 12">
    <name type="scientific">Actinomycetospora endophytica</name>
    <dbReference type="NCBI Taxonomy" id="2291215"/>
    <lineage>
        <taxon>Bacteria</taxon>
        <taxon>Bacillati</taxon>
        <taxon>Actinomycetota</taxon>
        <taxon>Actinomycetes</taxon>
        <taxon>Pseudonocardiales</taxon>
        <taxon>Pseudonocardiaceae</taxon>
        <taxon>Actinomycetospora</taxon>
    </lineage>
</organism>
<evidence type="ECO:0000313" key="12">
    <source>
        <dbReference type="Proteomes" id="UP001199469"/>
    </source>
</evidence>
<dbReference type="InterPro" id="IPR044857">
    <property type="entry name" value="T7SS_EccB_R1"/>
</dbReference>
<name>A0ABS8P6J5_9PSEU</name>
<dbReference type="PANTHER" id="PTHR40765">
    <property type="entry name" value="ESX-2 SECRETION SYSTEM ATPASE ECCB2"/>
    <property type="match status" value="1"/>
</dbReference>
<keyword evidence="12" id="KW-1185">Reference proteome</keyword>
<dbReference type="InterPro" id="IPR042485">
    <property type="entry name" value="T7SS_EccB_R3"/>
</dbReference>
<comment type="similarity">
    <text evidence="2">Belongs to the EccB family.</text>
</comment>
<dbReference type="EMBL" id="JAJNDB010000001">
    <property type="protein sequence ID" value="MCD2193862.1"/>
    <property type="molecule type" value="Genomic_DNA"/>
</dbReference>
<evidence type="ECO:0000256" key="7">
    <source>
        <dbReference type="ARBA" id="ARBA00022840"/>
    </source>
</evidence>
<reference evidence="11 12" key="1">
    <citation type="submission" date="2021-11" db="EMBL/GenBank/DDBJ databases">
        <title>Draft genome sequence of Actinomycetospora sp. SF1 isolated from the rhizosphere soil.</title>
        <authorList>
            <person name="Duangmal K."/>
            <person name="Chantavorakit T."/>
        </authorList>
    </citation>
    <scope>NUCLEOTIDE SEQUENCE [LARGE SCALE GENOMIC DNA]</scope>
    <source>
        <strain evidence="11 12">TBRC 5722</strain>
    </source>
</reference>
<dbReference type="RefSeq" id="WP_230732865.1">
    <property type="nucleotide sequence ID" value="NZ_JAJNDB010000001.1"/>
</dbReference>
<proteinExistence type="inferred from homology"/>
<evidence type="ECO:0000256" key="4">
    <source>
        <dbReference type="ARBA" id="ARBA00022692"/>
    </source>
</evidence>
<evidence type="ECO:0000256" key="3">
    <source>
        <dbReference type="ARBA" id="ARBA00022475"/>
    </source>
</evidence>
<dbReference type="NCBIfam" id="TIGR03919">
    <property type="entry name" value="T7SS_EccB"/>
    <property type="match status" value="1"/>
</dbReference>
<keyword evidence="5" id="KW-0547">Nucleotide-binding</keyword>
<gene>
    <name evidence="11" type="primary">eccB</name>
    <name evidence="11" type="ORF">LQ327_10800</name>
</gene>
<comment type="subcellular location">
    <subcellularLocation>
        <location evidence="1">Cell membrane</location>
        <topology evidence="1">Single-pass membrane protein</topology>
    </subcellularLocation>
</comment>
<evidence type="ECO:0000256" key="9">
    <source>
        <dbReference type="ARBA" id="ARBA00023136"/>
    </source>
</evidence>
<keyword evidence="4" id="KW-0812">Transmembrane</keyword>
<evidence type="ECO:0000256" key="10">
    <source>
        <dbReference type="SAM" id="MobiDB-lite"/>
    </source>
</evidence>
<feature type="region of interest" description="Disordered" evidence="10">
    <location>
        <begin position="337"/>
        <end position="365"/>
    </location>
</feature>
<dbReference type="PANTHER" id="PTHR40765:SF2">
    <property type="entry name" value="ESX-2 SECRETION SYSTEM ATPASE ECCB2"/>
    <property type="match status" value="1"/>
</dbReference>
<evidence type="ECO:0000256" key="2">
    <source>
        <dbReference type="ARBA" id="ARBA00008149"/>
    </source>
</evidence>
<keyword evidence="6" id="KW-0378">Hydrolase</keyword>